<evidence type="ECO:0000313" key="1">
    <source>
        <dbReference type="EMBL" id="ODP28880.1"/>
    </source>
</evidence>
<proteinExistence type="predicted"/>
<dbReference type="Proteomes" id="UP000094578">
    <property type="component" value="Unassembled WGS sequence"/>
</dbReference>
<dbReference type="RefSeq" id="WP_069327275.1">
    <property type="nucleotide sequence ID" value="NZ_MDER01000034.1"/>
</dbReference>
<evidence type="ECO:0000313" key="2">
    <source>
        <dbReference type="Proteomes" id="UP000094578"/>
    </source>
</evidence>
<organism evidence="1 2">
    <name type="scientific">Paenibacillus nuruki</name>
    <dbReference type="NCBI Taxonomy" id="1886670"/>
    <lineage>
        <taxon>Bacteria</taxon>
        <taxon>Bacillati</taxon>
        <taxon>Bacillota</taxon>
        <taxon>Bacilli</taxon>
        <taxon>Bacillales</taxon>
        <taxon>Paenibacillaceae</taxon>
        <taxon>Paenibacillus</taxon>
    </lineage>
</organism>
<name>A0A1E3L7E1_9BACL</name>
<dbReference type="STRING" id="1886670.PTI45_01858"/>
<reference evidence="1 2" key="1">
    <citation type="submission" date="2016-08" db="EMBL/GenBank/DDBJ databases">
        <title>Genome sequencing of Paenibacillus sp. TI45-13ar, isolated from Korean traditional nuruk.</title>
        <authorList>
            <person name="Kim S.-J."/>
        </authorList>
    </citation>
    <scope>NUCLEOTIDE SEQUENCE [LARGE SCALE GENOMIC DNA]</scope>
    <source>
        <strain evidence="1 2">TI45-13ar</strain>
    </source>
</reference>
<keyword evidence="2" id="KW-1185">Reference proteome</keyword>
<sequence>MDTTICPWCDSEIVWDPEFGPEELCPHCHNELNGYRTLNIALDEDEDEEYVEGGQKPPAEVRRAPVAPVAPQEEQQQSFASRATSLLNDAELFTQPSLSSLKTIEQYGDENFNMVQYEENVEQLLDQQEEIPQCPHCQEYMLLAGTQEMGGTGFTPLPATANNVAILPSTFKVNVYVCPSCFHVHQSLCEDERVAIIDKITNLNEQ</sequence>
<gene>
    <name evidence="1" type="ORF">PTI45_01858</name>
</gene>
<protein>
    <submittedName>
        <fullName evidence="1">Uncharacterized protein</fullName>
    </submittedName>
</protein>
<dbReference type="EMBL" id="MDER01000034">
    <property type="protein sequence ID" value="ODP28880.1"/>
    <property type="molecule type" value="Genomic_DNA"/>
</dbReference>
<accession>A0A1E3L7E1</accession>
<dbReference type="AlphaFoldDB" id="A0A1E3L7E1"/>
<comment type="caution">
    <text evidence="1">The sequence shown here is derived from an EMBL/GenBank/DDBJ whole genome shotgun (WGS) entry which is preliminary data.</text>
</comment>